<sequence>MTEQHDPRDDFNFFVGRWRIENQRLRQRLQNSSDWEFFEADQEMRLLPGKIGNYDDFVAPNWRPGFVGMSLRLFNPQTQLWSIYWLDNATAGLNSEGSLLPPVVGRFHDGVGVFECDDEFEGKKVRVRYKWFDTKTDNPKWEQSMSTDHGQTWEVNWRMKMFRVA</sequence>
<evidence type="ECO:0000313" key="2">
    <source>
        <dbReference type="Proteomes" id="UP001589844"/>
    </source>
</evidence>
<evidence type="ECO:0000313" key="1">
    <source>
        <dbReference type="EMBL" id="MFC0350411.1"/>
    </source>
</evidence>
<gene>
    <name evidence="1" type="ORF">ACFFJH_11380</name>
</gene>
<evidence type="ECO:0008006" key="3">
    <source>
        <dbReference type="Google" id="ProtNLM"/>
    </source>
</evidence>
<organism evidence="1 2">
    <name type="scientific">Undibacterium danionis</name>
    <dbReference type="NCBI Taxonomy" id="1812100"/>
    <lineage>
        <taxon>Bacteria</taxon>
        <taxon>Pseudomonadati</taxon>
        <taxon>Pseudomonadota</taxon>
        <taxon>Betaproteobacteria</taxon>
        <taxon>Burkholderiales</taxon>
        <taxon>Oxalobacteraceae</taxon>
        <taxon>Undibacterium</taxon>
    </lineage>
</organism>
<dbReference type="EMBL" id="JBHLXJ010000013">
    <property type="protein sequence ID" value="MFC0350411.1"/>
    <property type="molecule type" value="Genomic_DNA"/>
</dbReference>
<accession>A0ABV6IHC6</accession>
<comment type="caution">
    <text evidence="1">The sequence shown here is derived from an EMBL/GenBank/DDBJ whole genome shotgun (WGS) entry which is preliminary data.</text>
</comment>
<name>A0ABV6IHC6_9BURK</name>
<reference evidence="1 2" key="1">
    <citation type="submission" date="2024-09" db="EMBL/GenBank/DDBJ databases">
        <authorList>
            <person name="Sun Q."/>
            <person name="Mori K."/>
        </authorList>
    </citation>
    <scope>NUCLEOTIDE SEQUENCE [LARGE SCALE GENOMIC DNA]</scope>
    <source>
        <strain evidence="1 2">CCM 8677</strain>
    </source>
</reference>
<dbReference type="RefSeq" id="WP_390212687.1">
    <property type="nucleotide sequence ID" value="NZ_JBHLXJ010000013.1"/>
</dbReference>
<proteinExistence type="predicted"/>
<dbReference type="Proteomes" id="UP001589844">
    <property type="component" value="Unassembled WGS sequence"/>
</dbReference>
<protein>
    <recommendedName>
        <fullName evidence="3">DUF1579 domain-containing protein</fullName>
    </recommendedName>
</protein>
<keyword evidence="2" id="KW-1185">Reference proteome</keyword>